<dbReference type="AlphaFoldDB" id="A0A834KS94"/>
<proteinExistence type="predicted"/>
<dbReference type="Proteomes" id="UP000614350">
    <property type="component" value="Unassembled WGS sequence"/>
</dbReference>
<comment type="caution">
    <text evidence="2">The sequence shown here is derived from an EMBL/GenBank/DDBJ whole genome shotgun (WGS) entry which is preliminary data.</text>
</comment>
<organism evidence="2 3">
    <name type="scientific">Vespula vulgaris</name>
    <name type="common">Yellow jacket</name>
    <name type="synonym">Wasp</name>
    <dbReference type="NCBI Taxonomy" id="7454"/>
    <lineage>
        <taxon>Eukaryota</taxon>
        <taxon>Metazoa</taxon>
        <taxon>Ecdysozoa</taxon>
        <taxon>Arthropoda</taxon>
        <taxon>Hexapoda</taxon>
        <taxon>Insecta</taxon>
        <taxon>Pterygota</taxon>
        <taxon>Neoptera</taxon>
        <taxon>Endopterygota</taxon>
        <taxon>Hymenoptera</taxon>
        <taxon>Apocrita</taxon>
        <taxon>Aculeata</taxon>
        <taxon>Vespoidea</taxon>
        <taxon>Vespidae</taxon>
        <taxon>Vespinae</taxon>
        <taxon>Vespula</taxon>
    </lineage>
</organism>
<sequence length="192" mass="21909">MAIFTSRTSRENAVSIHEYKEIAKLHTQKEISTATKSRTTKITIIRIKIDESDFRPACNLRKGYKTQYLRQNNIPKSSLVVAVGSPQLDRILIRSQRRNETDVCKTNKDDDSSQGSQDMVHGILGERKSKEYVRAEKSHKWLRGGDWSSAKKDVSRDVCLDENEGNTSPRISRIIDSFYSLRTSTETVSVLE</sequence>
<gene>
    <name evidence="2" type="ORF">HZH66_000878</name>
</gene>
<dbReference type="EMBL" id="JACSEA010000001">
    <property type="protein sequence ID" value="KAF7411982.1"/>
    <property type="molecule type" value="Genomic_DNA"/>
</dbReference>
<feature type="region of interest" description="Disordered" evidence="1">
    <location>
        <begin position="99"/>
        <end position="123"/>
    </location>
</feature>
<evidence type="ECO:0000313" key="2">
    <source>
        <dbReference type="EMBL" id="KAF7411982.1"/>
    </source>
</evidence>
<keyword evidence="3" id="KW-1185">Reference proteome</keyword>
<evidence type="ECO:0000313" key="3">
    <source>
        <dbReference type="Proteomes" id="UP000614350"/>
    </source>
</evidence>
<accession>A0A834KS94</accession>
<protein>
    <submittedName>
        <fullName evidence="2">Uncharacterized protein</fullName>
    </submittedName>
</protein>
<evidence type="ECO:0000256" key="1">
    <source>
        <dbReference type="SAM" id="MobiDB-lite"/>
    </source>
</evidence>
<name>A0A834KS94_VESVU</name>
<reference evidence="2" key="1">
    <citation type="journal article" date="2020" name="G3 (Bethesda)">
        <title>High-Quality Assemblies for Three Invasive Social Wasps from the &lt;i&gt;Vespula&lt;/i&gt; Genus.</title>
        <authorList>
            <person name="Harrop T.W.R."/>
            <person name="Guhlin J."/>
            <person name="McLaughlin G.M."/>
            <person name="Permina E."/>
            <person name="Stockwell P."/>
            <person name="Gilligan J."/>
            <person name="Le Lec M.F."/>
            <person name="Gruber M.A.M."/>
            <person name="Quinn O."/>
            <person name="Lovegrove M."/>
            <person name="Duncan E.J."/>
            <person name="Remnant E.J."/>
            <person name="Van Eeckhoven J."/>
            <person name="Graham B."/>
            <person name="Knapp R.A."/>
            <person name="Langford K.W."/>
            <person name="Kronenberg Z."/>
            <person name="Press M.O."/>
            <person name="Eacker S.M."/>
            <person name="Wilson-Rankin E.E."/>
            <person name="Purcell J."/>
            <person name="Lester P.J."/>
            <person name="Dearden P.K."/>
        </authorList>
    </citation>
    <scope>NUCLEOTIDE SEQUENCE</scope>
    <source>
        <strain evidence="2">Marl-1</strain>
    </source>
</reference>
<feature type="compositionally biased region" description="Basic and acidic residues" evidence="1">
    <location>
        <begin position="99"/>
        <end position="111"/>
    </location>
</feature>